<accession>A0ABQ6Q4R1</accession>
<dbReference type="Pfam" id="PF12345">
    <property type="entry name" value="DUF3641"/>
    <property type="match status" value="1"/>
</dbReference>
<keyword evidence="5" id="KW-0411">Iron-sulfur</keyword>
<feature type="domain" description="Radical SAM core" evidence="6">
    <location>
        <begin position="27"/>
        <end position="164"/>
    </location>
</feature>
<feature type="domain" description="Arsenosugar biosynthesis radical SAM protein ArsS-like C-terminal" evidence="7">
    <location>
        <begin position="192"/>
        <end position="303"/>
    </location>
</feature>
<evidence type="ECO:0000256" key="5">
    <source>
        <dbReference type="ARBA" id="ARBA00023014"/>
    </source>
</evidence>
<dbReference type="InterPro" id="IPR024521">
    <property type="entry name" value="ArsS-like_C"/>
</dbReference>
<dbReference type="InterPro" id="IPR026351">
    <property type="entry name" value="rSAM_ArsS-like"/>
</dbReference>
<keyword evidence="3" id="KW-0479">Metal-binding</keyword>
<name>A0ABQ6Q4R1_9BACT</name>
<dbReference type="InterPro" id="IPR007197">
    <property type="entry name" value="rSAM"/>
</dbReference>
<evidence type="ECO:0000256" key="4">
    <source>
        <dbReference type="ARBA" id="ARBA00023004"/>
    </source>
</evidence>
<organism evidence="8 9">
    <name type="scientific">Algoriphagus taiwanensis</name>
    <dbReference type="NCBI Taxonomy" id="1445656"/>
    <lineage>
        <taxon>Bacteria</taxon>
        <taxon>Pseudomonadati</taxon>
        <taxon>Bacteroidota</taxon>
        <taxon>Cytophagia</taxon>
        <taxon>Cytophagales</taxon>
        <taxon>Cyclobacteriaceae</taxon>
        <taxon>Algoriphagus</taxon>
    </lineage>
</organism>
<evidence type="ECO:0000259" key="7">
    <source>
        <dbReference type="Pfam" id="PF12345"/>
    </source>
</evidence>
<protein>
    <submittedName>
        <fullName evidence="8">Arsenosugar biosynthesis radical SAM protein ArsS</fullName>
    </submittedName>
</protein>
<comment type="caution">
    <text evidence="8">The sequence shown here is derived from an EMBL/GenBank/DDBJ whole genome shotgun (WGS) entry which is preliminary data.</text>
</comment>
<keyword evidence="2" id="KW-0949">S-adenosyl-L-methionine</keyword>
<dbReference type="SUPFAM" id="SSF102114">
    <property type="entry name" value="Radical SAM enzymes"/>
    <property type="match status" value="1"/>
</dbReference>
<proteinExistence type="predicted"/>
<evidence type="ECO:0000256" key="1">
    <source>
        <dbReference type="ARBA" id="ARBA00001966"/>
    </source>
</evidence>
<evidence type="ECO:0000256" key="3">
    <source>
        <dbReference type="ARBA" id="ARBA00022723"/>
    </source>
</evidence>
<sequence>MNHLADFIAKHPLPAPQSIAKLQLFLGKVCNHSCSFCPHDAQPQSADFMRYDTVHQVADLIERERFEEVTLKGGAPELTPYFRWLVRQVRERSPQTRIVLHTHITSMKNPGFRGSLPNFLKENQVHLVVHVPTIDAEEMDLLRGAGTFKTFLSVTRYFNRLGYGTDDSLKLNLVWNHRKPHGTQSQTETIKNWASKMGLAFSSVDEKMYAPVGRMQSCLAQEGQELAHFQELFSHTGHYSRSDLPCQESLTIDWQGNVFNCENHLSVKDGRIQYRLFHLEDWSKERLGQVRIQPALHCLSCMACFKN</sequence>
<dbReference type="RefSeq" id="WP_338229381.1">
    <property type="nucleotide sequence ID" value="NZ_BTPE01000010.1"/>
</dbReference>
<reference evidence="8 9" key="1">
    <citation type="submission" date="2023-08" db="EMBL/GenBank/DDBJ databases">
        <title>Draft genome sequence of Algoriphagus taiwanensis.</title>
        <authorList>
            <person name="Takatani N."/>
            <person name="Hosokawa M."/>
            <person name="Sawabe T."/>
        </authorList>
    </citation>
    <scope>NUCLEOTIDE SEQUENCE [LARGE SCALE GENOMIC DNA]</scope>
    <source>
        <strain evidence="8 9">JCM 19755</strain>
    </source>
</reference>
<gene>
    <name evidence="8" type="primary">arsS_2</name>
    <name evidence="8" type="ORF">Ataiwa_28280</name>
</gene>
<dbReference type="InterPro" id="IPR013785">
    <property type="entry name" value="Aldolase_TIM"/>
</dbReference>
<evidence type="ECO:0000313" key="9">
    <source>
        <dbReference type="Proteomes" id="UP001307705"/>
    </source>
</evidence>
<dbReference type="SFLD" id="SFLDS00029">
    <property type="entry name" value="Radical_SAM"/>
    <property type="match status" value="1"/>
</dbReference>
<keyword evidence="4" id="KW-0408">Iron</keyword>
<dbReference type="Gene3D" id="3.20.20.70">
    <property type="entry name" value="Aldolase class I"/>
    <property type="match status" value="1"/>
</dbReference>
<dbReference type="PANTHER" id="PTHR43728">
    <property type="entry name" value="SLR0304 PROTEIN"/>
    <property type="match status" value="1"/>
</dbReference>
<dbReference type="CDD" id="cd01335">
    <property type="entry name" value="Radical_SAM"/>
    <property type="match status" value="1"/>
</dbReference>
<dbReference type="Pfam" id="PF04055">
    <property type="entry name" value="Radical_SAM"/>
    <property type="match status" value="1"/>
</dbReference>
<keyword evidence="9" id="KW-1185">Reference proteome</keyword>
<evidence type="ECO:0000259" key="6">
    <source>
        <dbReference type="Pfam" id="PF04055"/>
    </source>
</evidence>
<dbReference type="InterPro" id="IPR058240">
    <property type="entry name" value="rSAM_sf"/>
</dbReference>
<evidence type="ECO:0000313" key="8">
    <source>
        <dbReference type="EMBL" id="GMQ34555.1"/>
    </source>
</evidence>
<dbReference type="PANTHER" id="PTHR43728:SF1">
    <property type="entry name" value="FE-S OXIDOREDUCTASE"/>
    <property type="match status" value="1"/>
</dbReference>
<dbReference type="EMBL" id="BTPE01000010">
    <property type="protein sequence ID" value="GMQ34555.1"/>
    <property type="molecule type" value="Genomic_DNA"/>
</dbReference>
<comment type="cofactor">
    <cofactor evidence="1">
        <name>[4Fe-4S] cluster</name>
        <dbReference type="ChEBI" id="CHEBI:49883"/>
    </cofactor>
</comment>
<dbReference type="Proteomes" id="UP001307705">
    <property type="component" value="Unassembled WGS sequence"/>
</dbReference>
<evidence type="ECO:0000256" key="2">
    <source>
        <dbReference type="ARBA" id="ARBA00022691"/>
    </source>
</evidence>